<protein>
    <recommendedName>
        <fullName evidence="1">precorrin-2 dehydrogenase</fullName>
        <ecNumber evidence="1">1.3.1.76</ecNumber>
    </recommendedName>
</protein>
<dbReference type="InterPro" id="IPR028281">
    <property type="entry name" value="Sirohaem_synthase_central"/>
</dbReference>
<keyword evidence="4" id="KW-0627">Porphyrin biosynthesis</keyword>
<evidence type="ECO:0000313" key="7">
    <source>
        <dbReference type="EMBL" id="HIU33937.1"/>
    </source>
</evidence>
<feature type="non-terminal residue" evidence="7">
    <location>
        <position position="1"/>
    </location>
</feature>
<proteinExistence type="predicted"/>
<feature type="domain" description="Siroheme synthase central" evidence="6">
    <location>
        <begin position="5"/>
        <end position="30"/>
    </location>
</feature>
<evidence type="ECO:0000256" key="2">
    <source>
        <dbReference type="ARBA" id="ARBA00023002"/>
    </source>
</evidence>
<reference evidence="7" key="1">
    <citation type="submission" date="2020-10" db="EMBL/GenBank/DDBJ databases">
        <authorList>
            <person name="Gilroy R."/>
        </authorList>
    </citation>
    <scope>NUCLEOTIDE SEQUENCE</scope>
    <source>
        <strain evidence="7">ChiHcec3-11533</strain>
    </source>
</reference>
<dbReference type="EC" id="1.3.1.76" evidence="1"/>
<dbReference type="EMBL" id="DVMU01000114">
    <property type="protein sequence ID" value="HIU33937.1"/>
    <property type="molecule type" value="Genomic_DNA"/>
</dbReference>
<evidence type="ECO:0000256" key="4">
    <source>
        <dbReference type="ARBA" id="ARBA00023244"/>
    </source>
</evidence>
<evidence type="ECO:0000259" key="6">
    <source>
        <dbReference type="Pfam" id="PF14824"/>
    </source>
</evidence>
<keyword evidence="2" id="KW-0560">Oxidoreductase</keyword>
<organism evidence="7 8">
    <name type="scientific">Candidatus Pullichristensenella excrementigallinarum</name>
    <dbReference type="NCBI Taxonomy" id="2840907"/>
    <lineage>
        <taxon>Bacteria</taxon>
        <taxon>Bacillati</taxon>
        <taxon>Bacillota</taxon>
        <taxon>Clostridia</taxon>
        <taxon>Candidatus Pullichristensenella</taxon>
    </lineage>
</organism>
<feature type="region of interest" description="Disordered" evidence="5">
    <location>
        <begin position="98"/>
        <end position="117"/>
    </location>
</feature>
<name>A0A9D1ID23_9FIRM</name>
<evidence type="ECO:0000256" key="3">
    <source>
        <dbReference type="ARBA" id="ARBA00023027"/>
    </source>
</evidence>
<dbReference type="GO" id="GO:0006779">
    <property type="term" value="P:porphyrin-containing compound biosynthetic process"/>
    <property type="evidence" value="ECO:0007669"/>
    <property type="project" value="UniProtKB-KW"/>
</dbReference>
<dbReference type="Pfam" id="PF14824">
    <property type="entry name" value="Sirohm_synth_M"/>
    <property type="match status" value="1"/>
</dbReference>
<accession>A0A9D1ID23</accession>
<dbReference type="Proteomes" id="UP000824072">
    <property type="component" value="Unassembled WGS sequence"/>
</dbReference>
<reference evidence="7" key="2">
    <citation type="journal article" date="2021" name="PeerJ">
        <title>Extensive microbial diversity within the chicken gut microbiome revealed by metagenomics and culture.</title>
        <authorList>
            <person name="Gilroy R."/>
            <person name="Ravi A."/>
            <person name="Getino M."/>
            <person name="Pursley I."/>
            <person name="Horton D.L."/>
            <person name="Alikhan N.F."/>
            <person name="Baker D."/>
            <person name="Gharbi K."/>
            <person name="Hall N."/>
            <person name="Watson M."/>
            <person name="Adriaenssens E.M."/>
            <person name="Foster-Nyarko E."/>
            <person name="Jarju S."/>
            <person name="Secka A."/>
            <person name="Antonio M."/>
            <person name="Oren A."/>
            <person name="Chaudhuri R.R."/>
            <person name="La Ragione R."/>
            <person name="Hildebrand F."/>
            <person name="Pallen M.J."/>
        </authorList>
    </citation>
    <scope>NUCLEOTIDE SEQUENCE</scope>
    <source>
        <strain evidence="7">ChiHcec3-11533</strain>
    </source>
</reference>
<dbReference type="SUPFAM" id="SSF75615">
    <property type="entry name" value="Siroheme synthase middle domains-like"/>
    <property type="match status" value="1"/>
</dbReference>
<keyword evidence="3" id="KW-0520">NAD</keyword>
<gene>
    <name evidence="7" type="ORF">IAB02_05185</name>
</gene>
<evidence type="ECO:0000313" key="8">
    <source>
        <dbReference type="Proteomes" id="UP000824072"/>
    </source>
</evidence>
<sequence length="117" mass="12817">SLITRGDLTVSISTGGKSPAAAACLRRRIQKDLPDRTEEILDWLCAFRKKISGALPAPSRSALVQKAADLALAYNRPLREDECSFLLEKEMGQIDLQGEKRDFSQEFPQTAGGPVTL</sequence>
<dbReference type="AlphaFoldDB" id="A0A9D1ID23"/>
<evidence type="ECO:0000256" key="1">
    <source>
        <dbReference type="ARBA" id="ARBA00012400"/>
    </source>
</evidence>
<dbReference type="GO" id="GO:0043115">
    <property type="term" value="F:precorrin-2 dehydrogenase activity"/>
    <property type="evidence" value="ECO:0007669"/>
    <property type="project" value="UniProtKB-EC"/>
</dbReference>
<comment type="caution">
    <text evidence="7">The sequence shown here is derived from an EMBL/GenBank/DDBJ whole genome shotgun (WGS) entry which is preliminary data.</text>
</comment>
<evidence type="ECO:0000256" key="5">
    <source>
        <dbReference type="SAM" id="MobiDB-lite"/>
    </source>
</evidence>
<dbReference type="Gene3D" id="3.30.160.110">
    <property type="entry name" value="Siroheme synthase, domain 2"/>
    <property type="match status" value="1"/>
</dbReference>